<protein>
    <recommendedName>
        <fullName evidence="7">Reverse transcriptase Ty1/copia-type domain-containing protein</fullName>
    </recommendedName>
</protein>
<evidence type="ECO:0000259" key="3">
    <source>
        <dbReference type="Pfam" id="PF07727"/>
    </source>
</evidence>
<keyword evidence="1" id="KW-0645">Protease</keyword>
<feature type="domain" description="GAG-pre-integrase" evidence="4">
    <location>
        <begin position="468"/>
        <end position="515"/>
    </location>
</feature>
<evidence type="ECO:0008006" key="7">
    <source>
        <dbReference type="Google" id="ProtNLM"/>
    </source>
</evidence>
<evidence type="ECO:0000256" key="1">
    <source>
        <dbReference type="ARBA" id="ARBA00022750"/>
    </source>
</evidence>
<evidence type="ECO:0000256" key="2">
    <source>
        <dbReference type="SAM" id="MobiDB-lite"/>
    </source>
</evidence>
<feature type="domain" description="Reverse transcriptase Ty1/copia-type" evidence="3">
    <location>
        <begin position="705"/>
        <end position="784"/>
    </location>
</feature>
<dbReference type="InterPro" id="IPR054722">
    <property type="entry name" value="PolX-like_BBD"/>
</dbReference>
<proteinExistence type="predicted"/>
<feature type="compositionally biased region" description="Polar residues" evidence="2">
    <location>
        <begin position="256"/>
        <end position="267"/>
    </location>
</feature>
<feature type="region of interest" description="Disordered" evidence="2">
    <location>
        <begin position="907"/>
        <end position="928"/>
    </location>
</feature>
<reference evidence="6" key="1">
    <citation type="submission" date="2018-02" db="EMBL/GenBank/DDBJ databases">
        <authorList>
            <person name="Cohen D.B."/>
            <person name="Kent A.D."/>
        </authorList>
    </citation>
    <scope>NUCLEOTIDE SEQUENCE</scope>
</reference>
<dbReference type="Pfam" id="PF22936">
    <property type="entry name" value="Pol_BBD"/>
    <property type="match status" value="1"/>
</dbReference>
<sequence length="1218" mass="136602">MAESSSSANLFQIPNISPFISIKLDGTNYLQWTSQFLPILRSYDLLSIVDGSEVCPAKHLVTAEGKQDANPAYVLWNKKDQLVLSWLIATLTPNVLSTVYELNTSRQVWNSLATRYASQSKSRIAHLKRQLQTLRQESRTCLEYLRLAKSWADQLAAVGKPIDDNDLISFIISGLNPSYNAFITTFNFATRETPLPYDDFEAELLNHETLLENQNVVASSDSNTFALYSNKQHNRDCKPKFNGPQKPNHPPKPHFSHQNQKPTTTFPKYKPNQSSPIPFNSSRPPCQICGKPNHQALDCYHQMDYSYQGRHPPTQLAAMVAHTNSQLVEEDHQPWYADSGANQHITADLENLNLSSEPYQGNTDVAVGNGSGLQIQNTGSTTLTAQNSSFKLNTVLHCPDVPVNLLSIQKFCEENDCLFQLTATSFLVKDIRTGQVLLHGPSRDGLYPIPLQRLSIRKARGLTAFLGIQTSASVWHHRLGHPAMVTVHRVITHNKLPITGSSDKTDFCESCQLAKCKRLPFTKSDRVSNLPLQLVHSDVWQSPVMSLSGCRYYIFQPRLLHLYVCQLRILALKNRSFFHHHLIQVCLFPSSPPIISLTELDTTPPSPPSTTPTSLPPLPETTFSSIPSEPPQDPPPTHRMITRSMTGSTRPKSFHDHQLYYSTSHPLKAFHSSFVPSEPNTYNQASKQPEWLAAMEAEFGALTTNGTWSLRPRPPNRKIIRNKWVFRLKQKADGSIDRYKARLVAKGFDQENGIDYTETFSPVIKPTTIRVILALAVHFNWPIRNWMLHKALYGLKQAPRAWFTRLRQSLVHLGFVESLVDASLFTFHHSNIHLYVLIYVDDILVTGTHPSHMLTVIQQLQSEFPLKDLGPLSYFLGIHAVRDSHGLHLSQSKYILELLNRARMVGAKPSSTPTASGSKLSQHEGTPLPDGTEYRQIIGALQYCTLTCPDIAFSVNQLCQFMHSPTSAHWTAAKRVLRYLKGTIEHGLSFSRSSLQLTAFCDSDWAGNPDDRRSTTGFGIFLGSCLVSWSAKKQTVVARSSTEVEYRAMAVTTADLYWIRMLLHDLHVPLASPPTLWCDNVGALALASNPVFHARTKHIEVDYHFIREKVANKDMSIQFISTGDQIADIFTKGLSTTRFSFLRAKLLVIPCPISLRGAVKEINTIDSITDTAGQPAVSLPYIDPMSHKVAKSNINPVKEKQHQAICQGIDSHVQKINH</sequence>
<feature type="region of interest" description="Disordered" evidence="2">
    <location>
        <begin position="234"/>
        <end position="267"/>
    </location>
</feature>
<evidence type="ECO:0000259" key="5">
    <source>
        <dbReference type="Pfam" id="PF22936"/>
    </source>
</evidence>
<feature type="compositionally biased region" description="Polar residues" evidence="2">
    <location>
        <begin position="909"/>
        <end position="924"/>
    </location>
</feature>
<dbReference type="PANTHER" id="PTHR11439">
    <property type="entry name" value="GAG-POL-RELATED RETROTRANSPOSON"/>
    <property type="match status" value="1"/>
</dbReference>
<dbReference type="InterPro" id="IPR043502">
    <property type="entry name" value="DNA/RNA_pol_sf"/>
</dbReference>
<dbReference type="GO" id="GO:0004190">
    <property type="term" value="F:aspartic-type endopeptidase activity"/>
    <property type="evidence" value="ECO:0007669"/>
    <property type="project" value="UniProtKB-KW"/>
</dbReference>
<dbReference type="SUPFAM" id="SSF56672">
    <property type="entry name" value="DNA/RNA polymerases"/>
    <property type="match status" value="1"/>
</dbReference>
<dbReference type="CDD" id="cd09272">
    <property type="entry name" value="RNase_HI_RT_Ty1"/>
    <property type="match status" value="1"/>
</dbReference>
<dbReference type="PANTHER" id="PTHR11439:SF500">
    <property type="entry name" value="RNA-DIRECTED DNA POLYMERASE"/>
    <property type="match status" value="1"/>
</dbReference>
<dbReference type="Pfam" id="PF13976">
    <property type="entry name" value="gag_pre-integrs"/>
    <property type="match status" value="1"/>
</dbReference>
<feature type="domain" description="Retrovirus-related Pol polyprotein from transposon TNT 1-94-like beta-barrel" evidence="5">
    <location>
        <begin position="335"/>
        <end position="414"/>
    </location>
</feature>
<evidence type="ECO:0000313" key="6">
    <source>
        <dbReference type="EMBL" id="SPD02210.1"/>
    </source>
</evidence>
<keyword evidence="1" id="KW-0378">Hydrolase</keyword>
<feature type="region of interest" description="Disordered" evidence="2">
    <location>
        <begin position="598"/>
        <end position="648"/>
    </location>
</feature>
<dbReference type="Pfam" id="PF07727">
    <property type="entry name" value="RVT_2"/>
    <property type="match status" value="2"/>
</dbReference>
<organism evidence="6">
    <name type="scientific">Fagus sylvatica</name>
    <name type="common">Beechnut</name>
    <dbReference type="NCBI Taxonomy" id="28930"/>
    <lineage>
        <taxon>Eukaryota</taxon>
        <taxon>Viridiplantae</taxon>
        <taxon>Streptophyta</taxon>
        <taxon>Embryophyta</taxon>
        <taxon>Tracheophyta</taxon>
        <taxon>Spermatophyta</taxon>
        <taxon>Magnoliopsida</taxon>
        <taxon>eudicotyledons</taxon>
        <taxon>Gunneridae</taxon>
        <taxon>Pentapetalae</taxon>
        <taxon>rosids</taxon>
        <taxon>fabids</taxon>
        <taxon>Fagales</taxon>
        <taxon>Fagaceae</taxon>
        <taxon>Fagus</taxon>
    </lineage>
</organism>
<dbReference type="InterPro" id="IPR013103">
    <property type="entry name" value="RVT_2"/>
</dbReference>
<evidence type="ECO:0000259" key="4">
    <source>
        <dbReference type="Pfam" id="PF13976"/>
    </source>
</evidence>
<name>A0A2N9GS66_FAGSY</name>
<dbReference type="AlphaFoldDB" id="A0A2N9GS66"/>
<dbReference type="EMBL" id="OIVN01002275">
    <property type="protein sequence ID" value="SPD02210.1"/>
    <property type="molecule type" value="Genomic_DNA"/>
</dbReference>
<keyword evidence="1" id="KW-0064">Aspartyl protease</keyword>
<feature type="compositionally biased region" description="Pro residues" evidence="2">
    <location>
        <begin position="604"/>
        <end position="619"/>
    </location>
</feature>
<gene>
    <name evidence="6" type="ORF">FSB_LOCUS30092</name>
</gene>
<accession>A0A2N9GS66</accession>
<feature type="compositionally biased region" description="Pro residues" evidence="2">
    <location>
        <begin position="628"/>
        <end position="637"/>
    </location>
</feature>
<dbReference type="Pfam" id="PF14223">
    <property type="entry name" value="Retrotran_gag_2"/>
    <property type="match status" value="1"/>
</dbReference>
<dbReference type="InterPro" id="IPR025724">
    <property type="entry name" value="GAG-pre-integrase_dom"/>
</dbReference>
<feature type="domain" description="Reverse transcriptase Ty1/copia-type" evidence="3">
    <location>
        <begin position="786"/>
        <end position="914"/>
    </location>
</feature>